<evidence type="ECO:0000256" key="1">
    <source>
        <dbReference type="SAM" id="Phobius"/>
    </source>
</evidence>
<keyword evidence="1" id="KW-1133">Transmembrane helix</keyword>
<dbReference type="AlphaFoldDB" id="A0A955I6P1"/>
<gene>
    <name evidence="2" type="ORF">KC640_00580</name>
</gene>
<reference evidence="2" key="2">
    <citation type="journal article" date="2021" name="Microbiome">
        <title>Successional dynamics and alternative stable states in a saline activated sludge microbial community over 9 years.</title>
        <authorList>
            <person name="Wang Y."/>
            <person name="Ye J."/>
            <person name="Ju F."/>
            <person name="Liu L."/>
            <person name="Boyd J.A."/>
            <person name="Deng Y."/>
            <person name="Parks D.H."/>
            <person name="Jiang X."/>
            <person name="Yin X."/>
            <person name="Woodcroft B.J."/>
            <person name="Tyson G.W."/>
            <person name="Hugenholtz P."/>
            <person name="Polz M.F."/>
            <person name="Zhang T."/>
        </authorList>
    </citation>
    <scope>NUCLEOTIDE SEQUENCE</scope>
    <source>
        <strain evidence="2">HKST-UBA12</strain>
    </source>
</reference>
<keyword evidence="1" id="KW-0812">Transmembrane</keyword>
<keyword evidence="1" id="KW-0472">Membrane</keyword>
<sequence>MFAFFFFLLIRTVVMPVAAIFFLKNSVGLDYEVAFVGVCIVYSLLTIPLAIWHLLKVVPNLALIRLKRSLRLVAEVVIEVLSLAGLWAAFMLTFHA</sequence>
<proteinExistence type="predicted"/>
<comment type="caution">
    <text evidence="2">The sequence shown here is derived from an EMBL/GenBank/DDBJ whole genome shotgun (WGS) entry which is preliminary data.</text>
</comment>
<evidence type="ECO:0000313" key="3">
    <source>
        <dbReference type="Proteomes" id="UP000760819"/>
    </source>
</evidence>
<dbReference type="EMBL" id="JAGQLI010000030">
    <property type="protein sequence ID" value="MCA9378899.1"/>
    <property type="molecule type" value="Genomic_DNA"/>
</dbReference>
<dbReference type="Proteomes" id="UP000760819">
    <property type="component" value="Unassembled WGS sequence"/>
</dbReference>
<organism evidence="2 3">
    <name type="scientific">Candidatus Dojkabacteria bacterium</name>
    <dbReference type="NCBI Taxonomy" id="2099670"/>
    <lineage>
        <taxon>Bacteria</taxon>
        <taxon>Candidatus Dojkabacteria</taxon>
    </lineage>
</organism>
<protein>
    <submittedName>
        <fullName evidence="2">Uncharacterized protein</fullName>
    </submittedName>
</protein>
<accession>A0A955I6P1</accession>
<feature type="transmembrane region" description="Helical" evidence="1">
    <location>
        <begin position="35"/>
        <end position="55"/>
    </location>
</feature>
<name>A0A955I6P1_9BACT</name>
<reference evidence="2" key="1">
    <citation type="submission" date="2020-04" db="EMBL/GenBank/DDBJ databases">
        <authorList>
            <person name="Zhang T."/>
        </authorList>
    </citation>
    <scope>NUCLEOTIDE SEQUENCE</scope>
    <source>
        <strain evidence="2">HKST-UBA12</strain>
    </source>
</reference>
<feature type="transmembrane region" description="Helical" evidence="1">
    <location>
        <begin position="76"/>
        <end position="94"/>
    </location>
</feature>
<evidence type="ECO:0000313" key="2">
    <source>
        <dbReference type="EMBL" id="MCA9378899.1"/>
    </source>
</evidence>